<dbReference type="AlphaFoldDB" id="A0AAD6NZP3"/>
<proteinExistence type="predicted"/>
<comment type="caution">
    <text evidence="1">The sequence shown here is derived from an EMBL/GenBank/DDBJ whole genome shotgun (WGS) entry which is preliminary data.</text>
</comment>
<name>A0AAD6NZP3_9ROSI</name>
<keyword evidence="2" id="KW-1185">Reference proteome</keyword>
<dbReference type="EMBL" id="JAPFFJ010000014">
    <property type="protein sequence ID" value="KAJ6410999.1"/>
    <property type="molecule type" value="Genomic_DNA"/>
</dbReference>
<evidence type="ECO:0000313" key="2">
    <source>
        <dbReference type="Proteomes" id="UP001162972"/>
    </source>
</evidence>
<accession>A0AAD6NZP3</accession>
<evidence type="ECO:0000313" key="1">
    <source>
        <dbReference type="EMBL" id="KAJ6410999.1"/>
    </source>
</evidence>
<organism evidence="1 2">
    <name type="scientific">Salix udensis</name>
    <dbReference type="NCBI Taxonomy" id="889485"/>
    <lineage>
        <taxon>Eukaryota</taxon>
        <taxon>Viridiplantae</taxon>
        <taxon>Streptophyta</taxon>
        <taxon>Embryophyta</taxon>
        <taxon>Tracheophyta</taxon>
        <taxon>Spermatophyta</taxon>
        <taxon>Magnoliopsida</taxon>
        <taxon>eudicotyledons</taxon>
        <taxon>Gunneridae</taxon>
        <taxon>Pentapetalae</taxon>
        <taxon>rosids</taxon>
        <taxon>fabids</taxon>
        <taxon>Malpighiales</taxon>
        <taxon>Salicaceae</taxon>
        <taxon>Saliceae</taxon>
        <taxon>Salix</taxon>
    </lineage>
</organism>
<sequence length="88" mass="10515">MLSRIHFRFCRCQIRTKERKEKRFYCRWSLRSPLDHGITVSDLNFLSQKSLACGFGVEESLTLHRKHFERKQKGISLKWMGGRFLALI</sequence>
<protein>
    <submittedName>
        <fullName evidence="1">Uncharacterized protein</fullName>
    </submittedName>
</protein>
<reference evidence="1 2" key="1">
    <citation type="journal article" date="2023" name="Int. J. Mol. Sci.">
        <title>De Novo Assembly and Annotation of 11 Diverse Shrub Willow (Salix) Genomes Reveals Novel Gene Organization in Sex-Linked Regions.</title>
        <authorList>
            <person name="Hyden B."/>
            <person name="Feng K."/>
            <person name="Yates T.B."/>
            <person name="Jawdy S."/>
            <person name="Cereghino C."/>
            <person name="Smart L.B."/>
            <person name="Muchero W."/>
        </authorList>
    </citation>
    <scope>NUCLEOTIDE SEQUENCE [LARGE SCALE GENOMIC DNA]</scope>
    <source>
        <tissue evidence="1">Shoot tip</tissue>
    </source>
</reference>
<dbReference type="Proteomes" id="UP001162972">
    <property type="component" value="Chromosome 15Z"/>
</dbReference>
<gene>
    <name evidence="1" type="ORF">OIU84_007701</name>
</gene>